<feature type="region of interest" description="Disordered" evidence="1">
    <location>
        <begin position="1"/>
        <end position="22"/>
    </location>
</feature>
<gene>
    <name evidence="2" type="ORF">P3T76_010145</name>
</gene>
<comment type="caution">
    <text evidence="2">The sequence shown here is derived from an EMBL/GenBank/DDBJ whole genome shotgun (WGS) entry which is preliminary data.</text>
</comment>
<proteinExistence type="predicted"/>
<protein>
    <submittedName>
        <fullName evidence="2">Uncharacterized protein</fullName>
    </submittedName>
</protein>
<evidence type="ECO:0000256" key="1">
    <source>
        <dbReference type="SAM" id="MobiDB-lite"/>
    </source>
</evidence>
<keyword evidence="3" id="KW-1185">Reference proteome</keyword>
<accession>A0AAD9LHM0</accession>
<name>A0AAD9LHM0_9STRA</name>
<sequence length="164" mass="19272">MDGAGQADRRSEHNRLHRPSKARIKAGAVHTKFIACFNMCHKRVDRFLRKRDRYVAAFQSHREKAQAGRNDQVGKLKKIIADIDAIGSCSSYEGFKEGYRIHNQGGEYEQDQRKNDEFYGFLSLNSYQKVRAQAKKVRYGRSKMYEEKYESYLQVRFNIYRCAE</sequence>
<evidence type="ECO:0000313" key="2">
    <source>
        <dbReference type="EMBL" id="KAK1936710.1"/>
    </source>
</evidence>
<organism evidence="2 3">
    <name type="scientific">Phytophthora citrophthora</name>
    <dbReference type="NCBI Taxonomy" id="4793"/>
    <lineage>
        <taxon>Eukaryota</taxon>
        <taxon>Sar</taxon>
        <taxon>Stramenopiles</taxon>
        <taxon>Oomycota</taxon>
        <taxon>Peronosporomycetes</taxon>
        <taxon>Peronosporales</taxon>
        <taxon>Peronosporaceae</taxon>
        <taxon>Phytophthora</taxon>
    </lineage>
</organism>
<dbReference type="Proteomes" id="UP001259832">
    <property type="component" value="Unassembled WGS sequence"/>
</dbReference>
<evidence type="ECO:0000313" key="3">
    <source>
        <dbReference type="Proteomes" id="UP001259832"/>
    </source>
</evidence>
<reference evidence="2" key="1">
    <citation type="submission" date="2023-08" db="EMBL/GenBank/DDBJ databases">
        <title>Reference Genome Resource for the Citrus Pathogen Phytophthora citrophthora.</title>
        <authorList>
            <person name="Moller H."/>
            <person name="Coetzee B."/>
            <person name="Rose L.J."/>
            <person name="Van Niekerk J.M."/>
        </authorList>
    </citation>
    <scope>NUCLEOTIDE SEQUENCE</scope>
    <source>
        <strain evidence="2">STE-U-9442</strain>
    </source>
</reference>
<dbReference type="AlphaFoldDB" id="A0AAD9LHM0"/>
<dbReference type="EMBL" id="JASMQC010000021">
    <property type="protein sequence ID" value="KAK1936710.1"/>
    <property type="molecule type" value="Genomic_DNA"/>
</dbReference>